<evidence type="ECO:0000256" key="11">
    <source>
        <dbReference type="PROSITE-ProRule" id="PRU00239"/>
    </source>
</evidence>
<dbReference type="InterPro" id="IPR022684">
    <property type="entry name" value="Calpain_cysteine_protease"/>
</dbReference>
<feature type="compositionally biased region" description="Basic and acidic residues" evidence="12">
    <location>
        <begin position="1"/>
        <end position="21"/>
    </location>
</feature>
<dbReference type="AlphaFoldDB" id="A0AAD2DAY1"/>
<keyword evidence="7 11" id="KW-0378">Hydrolase</keyword>
<dbReference type="PROSITE" id="PS00139">
    <property type="entry name" value="THIOL_PROTEASE_CYS"/>
    <property type="match status" value="1"/>
</dbReference>
<feature type="active site" evidence="10 11">
    <location>
        <position position="259"/>
    </location>
</feature>
<dbReference type="Gene3D" id="3.90.70.10">
    <property type="entry name" value="Cysteine proteinases"/>
    <property type="match status" value="1"/>
</dbReference>
<feature type="domain" description="Calpain catalytic" evidence="13">
    <location>
        <begin position="19"/>
        <end position="315"/>
    </location>
</feature>
<evidence type="ECO:0000256" key="8">
    <source>
        <dbReference type="ARBA" id="ARBA00022807"/>
    </source>
</evidence>
<dbReference type="GO" id="GO:0006508">
    <property type="term" value="P:proteolysis"/>
    <property type="evidence" value="ECO:0007669"/>
    <property type="project" value="UniProtKB-KW"/>
</dbReference>
<keyword evidence="8 11" id="KW-0788">Thiol protease</keyword>
<dbReference type="SMART" id="SM00230">
    <property type="entry name" value="CysPc"/>
    <property type="match status" value="1"/>
</dbReference>
<dbReference type="CDD" id="cd00044">
    <property type="entry name" value="CysPc"/>
    <property type="match status" value="1"/>
</dbReference>
<dbReference type="EMBL" id="CAMPGE010028544">
    <property type="protein sequence ID" value="CAI2386063.1"/>
    <property type="molecule type" value="Genomic_DNA"/>
</dbReference>
<evidence type="ECO:0000256" key="3">
    <source>
        <dbReference type="ARBA" id="ARBA00022670"/>
    </source>
</evidence>
<evidence type="ECO:0000259" key="13">
    <source>
        <dbReference type="PROSITE" id="PS50203"/>
    </source>
</evidence>
<sequence length="796" mass="93531">MENFESKEETKGVEFDSRGTVDGDFPPQPSSLYSITNTKLSKLELEVWKSYVWKRPHEIFDGPFHLFSEGIDPCDIKQGILGNCYFLSALSALAEFPAEIKKIFQDKEVSKNGIYKINFKLGGENRTVLIDDYIPFDPKKNKPAFSQSKGNELWVMLLEKAWAKVNGNYEKSIKGFVSEAFRALTGAPVVFFKHLYIQDIWDEIYEADKVDYIICGSSGEDNLHKYEEMGLISEHAYSVIEAREIETPKGKERLLKMRNPWGHKEWLGKWSDNDESWTDELRETLGCQEKNDGVFFMCVEDYLSYFRTTVICKGHENFVSHSIKCKHNTGDYNLIKITIENEGKIFFTVSQLNQRWARRYKEYEPSFVRMLLARIVSKDEDEEDDFPLEYTDGKCWKDEDTTIELNLRPGKYLAYIEIDWFDDTQYNTYLFRSYSQIAPIIEEINPKKYPNFLKDTLKSCAINSTALKSFQEKGEPDIFRAFSITASKCEYGFLYYENNSSGTILREIMKFSKLENLSLMPPYEGDSVEVKVYPGDKQIILFNRNDRACSCESIYHTTLVKPLSDTLERITEKGKKHQIEYNDEKYEVYYYVYKDGSGFCWYFVNNSNQLETCLPYAFEGTFYFKLENLEIDDDAHRDKQEWKVRLMPGETSSMKLLVKDITKSWGYKYSYSFKTKEIIKKNEKLREILLKNGTKRQITYRNTKMDVYNYVYFSKDRYLWYYENLTNLKFKGIYRFQLTNLQIDKDQDASSEDTEDQWTVILIPGQTCLRTLSRIDSKLECQFKVASSHCFSEKTY</sequence>
<evidence type="ECO:0000256" key="6">
    <source>
        <dbReference type="ARBA" id="ARBA00022771"/>
    </source>
</evidence>
<keyword evidence="6" id="KW-0863">Zinc-finger</keyword>
<keyword evidence="2" id="KW-0597">Phosphoprotein</keyword>
<dbReference type="PRINTS" id="PR00704">
    <property type="entry name" value="CALPAIN"/>
</dbReference>
<evidence type="ECO:0000256" key="9">
    <source>
        <dbReference type="ARBA" id="ARBA00022833"/>
    </source>
</evidence>
<dbReference type="PROSITE" id="PS50203">
    <property type="entry name" value="CALPAIN_CAT"/>
    <property type="match status" value="1"/>
</dbReference>
<dbReference type="Pfam" id="PF00648">
    <property type="entry name" value="Peptidase_C2"/>
    <property type="match status" value="1"/>
</dbReference>
<evidence type="ECO:0000256" key="2">
    <source>
        <dbReference type="ARBA" id="ARBA00022553"/>
    </source>
</evidence>
<name>A0AAD2DAY1_EUPCR</name>
<dbReference type="Proteomes" id="UP001295684">
    <property type="component" value="Unassembled WGS sequence"/>
</dbReference>
<evidence type="ECO:0000313" key="15">
    <source>
        <dbReference type="Proteomes" id="UP001295684"/>
    </source>
</evidence>
<dbReference type="InterPro" id="IPR000169">
    <property type="entry name" value="Pept_cys_AS"/>
</dbReference>
<dbReference type="GO" id="GO:0008270">
    <property type="term" value="F:zinc ion binding"/>
    <property type="evidence" value="ECO:0007669"/>
    <property type="project" value="UniProtKB-KW"/>
</dbReference>
<keyword evidence="3 11" id="KW-0645">Protease</keyword>
<comment type="caution">
    <text evidence="14">The sequence shown here is derived from an EMBL/GenBank/DDBJ whole genome shotgun (WGS) entry which is preliminary data.</text>
</comment>
<keyword evidence="5" id="KW-0677">Repeat</keyword>
<evidence type="ECO:0000256" key="1">
    <source>
        <dbReference type="ARBA" id="ARBA00007623"/>
    </source>
</evidence>
<organism evidence="14 15">
    <name type="scientific">Euplotes crassus</name>
    <dbReference type="NCBI Taxonomy" id="5936"/>
    <lineage>
        <taxon>Eukaryota</taxon>
        <taxon>Sar</taxon>
        <taxon>Alveolata</taxon>
        <taxon>Ciliophora</taxon>
        <taxon>Intramacronucleata</taxon>
        <taxon>Spirotrichea</taxon>
        <taxon>Hypotrichia</taxon>
        <taxon>Euplotida</taxon>
        <taxon>Euplotidae</taxon>
        <taxon>Moneuplotes</taxon>
    </lineage>
</organism>
<dbReference type="SUPFAM" id="SSF54001">
    <property type="entry name" value="Cysteine proteinases"/>
    <property type="match status" value="1"/>
</dbReference>
<evidence type="ECO:0000256" key="4">
    <source>
        <dbReference type="ARBA" id="ARBA00022723"/>
    </source>
</evidence>
<feature type="region of interest" description="Disordered" evidence="12">
    <location>
        <begin position="1"/>
        <end position="26"/>
    </location>
</feature>
<accession>A0AAD2DAY1</accession>
<dbReference type="FunFam" id="3.90.70.10:FF:000010">
    <property type="entry name" value="Calpain 15"/>
    <property type="match status" value="1"/>
</dbReference>
<dbReference type="PANTHER" id="PTHR10183">
    <property type="entry name" value="CALPAIN"/>
    <property type="match status" value="1"/>
</dbReference>
<evidence type="ECO:0000256" key="12">
    <source>
        <dbReference type="SAM" id="MobiDB-lite"/>
    </source>
</evidence>
<evidence type="ECO:0000256" key="7">
    <source>
        <dbReference type="ARBA" id="ARBA00022801"/>
    </source>
</evidence>
<keyword evidence="4" id="KW-0479">Metal-binding</keyword>
<evidence type="ECO:0000256" key="10">
    <source>
        <dbReference type="PIRSR" id="PIRSR622684-1"/>
    </source>
</evidence>
<gene>
    <name evidence="14" type="ORF">ECRASSUSDP1_LOCUS27664</name>
</gene>
<dbReference type="InterPro" id="IPR001300">
    <property type="entry name" value="Peptidase_C2_calpain_cat"/>
</dbReference>
<keyword evidence="15" id="KW-1185">Reference proteome</keyword>
<protein>
    <recommendedName>
        <fullName evidence="13">Calpain catalytic domain-containing protein</fullName>
    </recommendedName>
</protein>
<evidence type="ECO:0000313" key="14">
    <source>
        <dbReference type="EMBL" id="CAI2386063.1"/>
    </source>
</evidence>
<evidence type="ECO:0000256" key="5">
    <source>
        <dbReference type="ARBA" id="ARBA00022737"/>
    </source>
</evidence>
<reference evidence="14" key="1">
    <citation type="submission" date="2023-07" db="EMBL/GenBank/DDBJ databases">
        <authorList>
            <consortium name="AG Swart"/>
            <person name="Singh M."/>
            <person name="Singh A."/>
            <person name="Seah K."/>
            <person name="Emmerich C."/>
        </authorList>
    </citation>
    <scope>NUCLEOTIDE SEQUENCE</scope>
    <source>
        <strain evidence="14">DP1</strain>
    </source>
</reference>
<proteinExistence type="inferred from homology"/>
<feature type="active site" evidence="10 11">
    <location>
        <position position="235"/>
    </location>
</feature>
<comment type="similarity">
    <text evidence="1">Belongs to the peptidase C2 family.</text>
</comment>
<keyword evidence="9" id="KW-0862">Zinc</keyword>
<feature type="active site" evidence="10 11">
    <location>
        <position position="84"/>
    </location>
</feature>
<dbReference type="PANTHER" id="PTHR10183:SF379">
    <property type="entry name" value="CALPAIN-5"/>
    <property type="match status" value="1"/>
</dbReference>
<dbReference type="GO" id="GO:0004198">
    <property type="term" value="F:calcium-dependent cysteine-type endopeptidase activity"/>
    <property type="evidence" value="ECO:0007669"/>
    <property type="project" value="InterPro"/>
</dbReference>
<dbReference type="InterPro" id="IPR038765">
    <property type="entry name" value="Papain-like_cys_pep_sf"/>
</dbReference>